<accession>A0A2P2PLC8</accession>
<dbReference type="EMBL" id="GGEC01075058">
    <property type="protein sequence ID" value="MBX55542.1"/>
    <property type="molecule type" value="Transcribed_RNA"/>
</dbReference>
<proteinExistence type="predicted"/>
<reference evidence="1" key="1">
    <citation type="submission" date="2018-02" db="EMBL/GenBank/DDBJ databases">
        <title>Rhizophora mucronata_Transcriptome.</title>
        <authorList>
            <person name="Meera S.P."/>
            <person name="Sreeshan A."/>
            <person name="Augustine A."/>
        </authorList>
    </citation>
    <scope>NUCLEOTIDE SEQUENCE</scope>
    <source>
        <tissue evidence="1">Leaf</tissue>
    </source>
</reference>
<organism evidence="1">
    <name type="scientific">Rhizophora mucronata</name>
    <name type="common">Asiatic mangrove</name>
    <dbReference type="NCBI Taxonomy" id="61149"/>
    <lineage>
        <taxon>Eukaryota</taxon>
        <taxon>Viridiplantae</taxon>
        <taxon>Streptophyta</taxon>
        <taxon>Embryophyta</taxon>
        <taxon>Tracheophyta</taxon>
        <taxon>Spermatophyta</taxon>
        <taxon>Magnoliopsida</taxon>
        <taxon>eudicotyledons</taxon>
        <taxon>Gunneridae</taxon>
        <taxon>Pentapetalae</taxon>
        <taxon>rosids</taxon>
        <taxon>fabids</taxon>
        <taxon>Malpighiales</taxon>
        <taxon>Rhizophoraceae</taxon>
        <taxon>Rhizophora</taxon>
    </lineage>
</organism>
<protein>
    <submittedName>
        <fullName evidence="1">Uncharacterized protein</fullName>
    </submittedName>
</protein>
<sequence length="28" mass="3215">MVGSKTGGKIKKIIRIQPLFFLKKKKIN</sequence>
<dbReference type="AlphaFoldDB" id="A0A2P2PLC8"/>
<evidence type="ECO:0000313" key="1">
    <source>
        <dbReference type="EMBL" id="MBX55542.1"/>
    </source>
</evidence>
<name>A0A2P2PLC8_RHIMU</name>